<proteinExistence type="predicted"/>
<name>A0A0A7EHL9_9GAMM</name>
<accession>A0A0A7EHL9</accession>
<dbReference type="InterPro" id="IPR018927">
    <property type="entry name" value="Pilus_synth_Q_C"/>
</dbReference>
<dbReference type="EMBL" id="CP009888">
    <property type="protein sequence ID" value="AIY66048.1"/>
    <property type="molecule type" value="Genomic_DNA"/>
</dbReference>
<dbReference type="HOGENOM" id="CLU_1420390_0_0_6"/>
<evidence type="ECO:0000259" key="1">
    <source>
        <dbReference type="Pfam" id="PF10671"/>
    </source>
</evidence>
<dbReference type="KEGG" id="pseo:OM33_13700"/>
<sequence length="189" mass="21653">MWFWLKHLSLGIILIAAALYLLLGKGPVFNSDSKSNAAAEGLSNFYSSFRNTLSSMTEREKYVIQLDTPDTSLAQHLQQKRSSTKIPANWRGEIKARRFDKGDTLKAVLSDFAEQEGIEFLWYLDKDYIIKDNFRVDETFITTLYQVSKAIDSDFESTVYGFFCYKHGTAVITENPTRYVRDNCVKATL</sequence>
<feature type="domain" description="Toxin co-regulated pilus biosynthesis protein Q C-terminal" evidence="1">
    <location>
        <begin position="99"/>
        <end position="174"/>
    </location>
</feature>
<keyword evidence="3" id="KW-1185">Reference proteome</keyword>
<dbReference type="Proteomes" id="UP000030341">
    <property type="component" value="Chromosome 1"/>
</dbReference>
<dbReference type="Pfam" id="PF10671">
    <property type="entry name" value="TcpQ"/>
    <property type="match status" value="1"/>
</dbReference>
<protein>
    <recommendedName>
        <fullName evidence="1">Toxin co-regulated pilus biosynthesis protein Q C-terminal domain-containing protein</fullName>
    </recommendedName>
</protein>
<organism evidence="2 3">
    <name type="scientific">Pseudoalteromonas piratica</name>
    <dbReference type="NCBI Taxonomy" id="1348114"/>
    <lineage>
        <taxon>Bacteria</taxon>
        <taxon>Pseudomonadati</taxon>
        <taxon>Pseudomonadota</taxon>
        <taxon>Gammaproteobacteria</taxon>
        <taxon>Alteromonadales</taxon>
        <taxon>Pseudoalteromonadaceae</taxon>
        <taxon>Pseudoalteromonas</taxon>
    </lineage>
</organism>
<gene>
    <name evidence="2" type="ORF">OM33_13700</name>
</gene>
<evidence type="ECO:0000313" key="2">
    <source>
        <dbReference type="EMBL" id="AIY66048.1"/>
    </source>
</evidence>
<dbReference type="STRING" id="1348114.OM33_13700"/>
<reference evidence="2 3" key="1">
    <citation type="submission" date="2014-11" db="EMBL/GenBank/DDBJ databases">
        <title>Complete Genome Sequence of Pseudoalteromonas sp. Strain OCN003 Isolated from Kaneohe Bay, Oahu, Hawaii.</title>
        <authorList>
            <person name="Beurmann S."/>
            <person name="Videau P."/>
            <person name="Ushijima B."/>
            <person name="Smith A.M."/>
            <person name="Aeby G.S."/>
            <person name="Callahan S.M."/>
            <person name="Belcaid M."/>
        </authorList>
    </citation>
    <scope>NUCLEOTIDE SEQUENCE [LARGE SCALE GENOMIC DNA]</scope>
    <source>
        <strain evidence="2 3">OCN003</strain>
    </source>
</reference>
<evidence type="ECO:0000313" key="3">
    <source>
        <dbReference type="Proteomes" id="UP000030341"/>
    </source>
</evidence>
<dbReference type="RefSeq" id="WP_038642498.1">
    <property type="nucleotide sequence ID" value="NZ_CP009888.1"/>
</dbReference>
<dbReference type="AlphaFoldDB" id="A0A0A7EHL9"/>
<dbReference type="eggNOG" id="ENOG5030NEU">
    <property type="taxonomic scope" value="Bacteria"/>
</dbReference>
<dbReference type="OrthoDB" id="6224370at2"/>